<evidence type="ECO:0000313" key="2">
    <source>
        <dbReference type="EMBL" id="GAA1805498.1"/>
    </source>
</evidence>
<reference evidence="2 3" key="1">
    <citation type="journal article" date="2019" name="Int. J. Syst. Evol. Microbiol.">
        <title>The Global Catalogue of Microorganisms (GCM) 10K type strain sequencing project: providing services to taxonomists for standard genome sequencing and annotation.</title>
        <authorList>
            <consortium name="The Broad Institute Genomics Platform"/>
            <consortium name="The Broad Institute Genome Sequencing Center for Infectious Disease"/>
            <person name="Wu L."/>
            <person name="Ma J."/>
        </authorList>
    </citation>
    <scope>NUCLEOTIDE SEQUENCE [LARGE SCALE GENOMIC DNA]</scope>
    <source>
        <strain evidence="2 3">JCM 14322</strain>
    </source>
</reference>
<organism evidence="2 3">
    <name type="scientific">Agromyces neolithicus</name>
    <dbReference type="NCBI Taxonomy" id="269420"/>
    <lineage>
        <taxon>Bacteria</taxon>
        <taxon>Bacillati</taxon>
        <taxon>Actinomycetota</taxon>
        <taxon>Actinomycetes</taxon>
        <taxon>Micrococcales</taxon>
        <taxon>Microbacteriaceae</taxon>
        <taxon>Agromyces</taxon>
    </lineage>
</organism>
<dbReference type="Proteomes" id="UP001500002">
    <property type="component" value="Unassembled WGS sequence"/>
</dbReference>
<gene>
    <name evidence="2" type="ORF">GCM10009749_12010</name>
</gene>
<feature type="transmembrane region" description="Helical" evidence="1">
    <location>
        <begin position="52"/>
        <end position="71"/>
    </location>
</feature>
<keyword evidence="1" id="KW-1133">Transmembrane helix</keyword>
<keyword evidence="3" id="KW-1185">Reference proteome</keyword>
<sequence>MHHRRYRDIVPFAIALTVILAVLAIFQAALIFGAPIGQYAWGGQHRVLPLRLRIGSAVSIVIYALIVLIAFDRLGAIDVFPDTFSVIAMWVIFAYFTLGIFMNAISRSKPERNVMTPLSAVLAVLSLLIALGVGSMAIAIA</sequence>
<evidence type="ECO:0000313" key="3">
    <source>
        <dbReference type="Proteomes" id="UP001500002"/>
    </source>
</evidence>
<dbReference type="EMBL" id="BAAANJ010000004">
    <property type="protein sequence ID" value="GAA1805498.1"/>
    <property type="molecule type" value="Genomic_DNA"/>
</dbReference>
<evidence type="ECO:0000256" key="1">
    <source>
        <dbReference type="SAM" id="Phobius"/>
    </source>
</evidence>
<evidence type="ECO:0008006" key="4">
    <source>
        <dbReference type="Google" id="ProtNLM"/>
    </source>
</evidence>
<feature type="transmembrane region" description="Helical" evidence="1">
    <location>
        <begin position="83"/>
        <end position="106"/>
    </location>
</feature>
<comment type="caution">
    <text evidence="2">The sequence shown here is derived from an EMBL/GenBank/DDBJ whole genome shotgun (WGS) entry which is preliminary data.</text>
</comment>
<name>A0ABN2M3P4_9MICO</name>
<feature type="transmembrane region" description="Helical" evidence="1">
    <location>
        <begin position="118"/>
        <end position="140"/>
    </location>
</feature>
<keyword evidence="1" id="KW-0472">Membrane</keyword>
<accession>A0ABN2M3P4</accession>
<proteinExistence type="predicted"/>
<keyword evidence="1" id="KW-0812">Transmembrane</keyword>
<feature type="transmembrane region" description="Helical" evidence="1">
    <location>
        <begin position="12"/>
        <end position="32"/>
    </location>
</feature>
<protein>
    <recommendedName>
        <fullName evidence="4">Tripartite tricarboxylate transporter TctB family protein</fullName>
    </recommendedName>
</protein>